<organism evidence="1 2">
    <name type="scientific">Plakobranchus ocellatus</name>
    <dbReference type="NCBI Taxonomy" id="259542"/>
    <lineage>
        <taxon>Eukaryota</taxon>
        <taxon>Metazoa</taxon>
        <taxon>Spiralia</taxon>
        <taxon>Lophotrochozoa</taxon>
        <taxon>Mollusca</taxon>
        <taxon>Gastropoda</taxon>
        <taxon>Heterobranchia</taxon>
        <taxon>Euthyneura</taxon>
        <taxon>Panpulmonata</taxon>
        <taxon>Sacoglossa</taxon>
        <taxon>Placobranchoidea</taxon>
        <taxon>Plakobranchidae</taxon>
        <taxon>Plakobranchus</taxon>
    </lineage>
</organism>
<name>A0AAV4D4X2_9GAST</name>
<gene>
    <name evidence="1" type="ORF">PoB_006556500</name>
</gene>
<dbReference type="EMBL" id="BLXT01007371">
    <property type="protein sequence ID" value="GFO39060.1"/>
    <property type="molecule type" value="Genomic_DNA"/>
</dbReference>
<comment type="caution">
    <text evidence="1">The sequence shown here is derived from an EMBL/GenBank/DDBJ whole genome shotgun (WGS) entry which is preliminary data.</text>
</comment>
<dbReference type="AlphaFoldDB" id="A0AAV4D4X2"/>
<reference evidence="1 2" key="1">
    <citation type="journal article" date="2021" name="Elife">
        <title>Chloroplast acquisition without the gene transfer in kleptoplastic sea slugs, Plakobranchus ocellatus.</title>
        <authorList>
            <person name="Maeda T."/>
            <person name="Takahashi S."/>
            <person name="Yoshida T."/>
            <person name="Shimamura S."/>
            <person name="Takaki Y."/>
            <person name="Nagai Y."/>
            <person name="Toyoda A."/>
            <person name="Suzuki Y."/>
            <person name="Arimoto A."/>
            <person name="Ishii H."/>
            <person name="Satoh N."/>
            <person name="Nishiyama T."/>
            <person name="Hasebe M."/>
            <person name="Maruyama T."/>
            <person name="Minagawa J."/>
            <person name="Obokata J."/>
            <person name="Shigenobu S."/>
        </authorList>
    </citation>
    <scope>NUCLEOTIDE SEQUENCE [LARGE SCALE GENOMIC DNA]</scope>
</reference>
<accession>A0AAV4D4X2</accession>
<sequence length="175" mass="20327">MLKYSMAKKSYTYLSTNHISTLPMFDITSISKKIFRNTQAPLLQASANMFRNYQALLFQASANRCSATIRLCCYKHQQTYIPQQSGSIVTTSANRYFATIRLYYYKHQQTDIPQQPGSVVTLFHVEMETALRSAGSELELATETLTYNNMYNIGYAELQRHLRRYRFFCCKEICT</sequence>
<evidence type="ECO:0000313" key="1">
    <source>
        <dbReference type="EMBL" id="GFO39060.1"/>
    </source>
</evidence>
<proteinExistence type="predicted"/>
<keyword evidence="2" id="KW-1185">Reference proteome</keyword>
<protein>
    <submittedName>
        <fullName evidence="1">Uncharacterized protein</fullName>
    </submittedName>
</protein>
<evidence type="ECO:0000313" key="2">
    <source>
        <dbReference type="Proteomes" id="UP000735302"/>
    </source>
</evidence>
<dbReference type="Proteomes" id="UP000735302">
    <property type="component" value="Unassembled WGS sequence"/>
</dbReference>